<dbReference type="PANTHER" id="PTHR33207">
    <property type="entry name" value="F-BOX DOMAIN CONTAINING PROTEIN-RELATED"/>
    <property type="match status" value="1"/>
</dbReference>
<dbReference type="HOGENOM" id="CLU_037069_0_0_1"/>
<organism evidence="2">
    <name type="scientific">Oryza brachyantha</name>
    <name type="common">malo sina</name>
    <dbReference type="NCBI Taxonomy" id="4533"/>
    <lineage>
        <taxon>Eukaryota</taxon>
        <taxon>Viridiplantae</taxon>
        <taxon>Streptophyta</taxon>
        <taxon>Embryophyta</taxon>
        <taxon>Tracheophyta</taxon>
        <taxon>Spermatophyta</taxon>
        <taxon>Magnoliopsida</taxon>
        <taxon>Liliopsida</taxon>
        <taxon>Poales</taxon>
        <taxon>Poaceae</taxon>
        <taxon>BOP clade</taxon>
        <taxon>Oryzoideae</taxon>
        <taxon>Oryzeae</taxon>
        <taxon>Oryzinae</taxon>
        <taxon>Oryza</taxon>
    </lineage>
</organism>
<dbReference type="InterPro" id="IPR056594">
    <property type="entry name" value="AT5G49610-like_b-prop"/>
</dbReference>
<evidence type="ECO:0000313" key="3">
    <source>
        <dbReference type="Proteomes" id="UP000006038"/>
    </source>
</evidence>
<reference evidence="2" key="1">
    <citation type="submission" date="2013-04" db="UniProtKB">
        <authorList>
            <consortium name="EnsemblPlants"/>
        </authorList>
    </citation>
    <scope>IDENTIFICATION</scope>
</reference>
<evidence type="ECO:0000313" key="2">
    <source>
        <dbReference type="EnsemblPlants" id="OB02G21630.1"/>
    </source>
</evidence>
<evidence type="ECO:0000259" key="1">
    <source>
        <dbReference type="Pfam" id="PF23635"/>
    </source>
</evidence>
<feature type="domain" description="F-box protein AT5G49610-like beta-propeller" evidence="1">
    <location>
        <begin position="43"/>
        <end position="324"/>
    </location>
</feature>
<dbReference type="AlphaFoldDB" id="J3LBZ6"/>
<accession>J3LBZ6</accession>
<dbReference type="OMA" id="FVFLEVD"/>
<dbReference type="eggNOG" id="ENOG502RRQM">
    <property type="taxonomic scope" value="Eukaryota"/>
</dbReference>
<dbReference type="Proteomes" id="UP000006038">
    <property type="component" value="Unassembled WGS sequence"/>
</dbReference>
<proteinExistence type="predicted"/>
<dbReference type="Pfam" id="PF23635">
    <property type="entry name" value="Beta-prop_AT5G49610-like"/>
    <property type="match status" value="1"/>
</dbReference>
<keyword evidence="3" id="KW-1185">Reference proteome</keyword>
<dbReference type="Gramene" id="OB02G21630.1">
    <property type="protein sequence ID" value="OB02G21630.1"/>
    <property type="gene ID" value="OB02G21630"/>
</dbReference>
<dbReference type="EnsemblPlants" id="OB02G21630.1">
    <property type="protein sequence ID" value="OB02G21630.1"/>
    <property type="gene ID" value="OB02G21630"/>
</dbReference>
<name>J3LBZ6_ORYBR</name>
<protein>
    <recommendedName>
        <fullName evidence="1">F-box protein AT5G49610-like beta-propeller domain-containing protein</fullName>
    </recommendedName>
</protein>
<sequence>MVDSASLPLPRFVPLPQPPELAAVLRRGNFDLDAGDFHLGTGIYYCRNGRLLVCNRRGWESTFQLRRPLHPAGDRIAVSTVRTPPLVDNKRHSRYMLLPDRDGDENGGVACTVVTVVSSERDAFAKVETILQTGVWVGARTSAPIELPAHWRRSLSRGFLVNGKLYMLGTTGYVLGLEFASMSLFVIEVPDSVRDDCPESFQLSVKSSQAEKSGLYLIHVEGFKIRVWLHGTDGNITGNWTLLNTICLREVFGHLVKPSWESGDLRISLPGSGDNAEFVFLEVDGEVFCVHIVSRTVQKVYEMEMKDDFLFEIYPFMMVWPPIFPALVKTHDQE</sequence>